<protein>
    <submittedName>
        <fullName evidence="2">AAEL000676-PA</fullName>
    </submittedName>
</protein>
<name>Q17NM1_AEDAE</name>
<dbReference type="PaxDb" id="7159-AAEL000676-PA"/>
<dbReference type="EMBL" id="CH477198">
    <property type="protein sequence ID" value="EAT48293.1"/>
    <property type="molecule type" value="Genomic_DNA"/>
</dbReference>
<dbReference type="HOGENOM" id="CLU_2580544_0_0_1"/>
<accession>Q17NM1</accession>
<feature type="region of interest" description="Disordered" evidence="1">
    <location>
        <begin position="41"/>
        <end position="81"/>
    </location>
</feature>
<evidence type="ECO:0000256" key="1">
    <source>
        <dbReference type="SAM" id="MobiDB-lite"/>
    </source>
</evidence>
<reference evidence="2" key="2">
    <citation type="journal article" date="2007" name="Science">
        <title>Genome sequence of Aedes aegypti, a major arbovirus vector.</title>
        <authorList>
            <person name="Nene V."/>
            <person name="Wortman J.R."/>
            <person name="Lawson D."/>
            <person name="Haas B."/>
            <person name="Kodira C."/>
            <person name="Tu Z.J."/>
            <person name="Loftus B."/>
            <person name="Xi Z."/>
            <person name="Megy K."/>
            <person name="Grabherr M."/>
            <person name="Ren Q."/>
            <person name="Zdobnov E.M."/>
            <person name="Lobo N.F."/>
            <person name="Campbell K.S."/>
            <person name="Brown S.E."/>
            <person name="Bonaldo M.F."/>
            <person name="Zhu J."/>
            <person name="Sinkins S.P."/>
            <person name="Hogenkamp D.G."/>
            <person name="Amedeo P."/>
            <person name="Arensburger P."/>
            <person name="Atkinson P.W."/>
            <person name="Bidwell S."/>
            <person name="Biedler J."/>
            <person name="Birney E."/>
            <person name="Bruggner R.V."/>
            <person name="Costas J."/>
            <person name="Coy M.R."/>
            <person name="Crabtree J."/>
            <person name="Crawford M."/>
            <person name="Debruyn B."/>
            <person name="Decaprio D."/>
            <person name="Eiglmeier K."/>
            <person name="Eisenstadt E."/>
            <person name="El-Dorry H."/>
            <person name="Gelbart W.M."/>
            <person name="Gomes S.L."/>
            <person name="Hammond M."/>
            <person name="Hannick L.I."/>
            <person name="Hogan J.R."/>
            <person name="Holmes M.H."/>
            <person name="Jaffe D."/>
            <person name="Johnston J.S."/>
            <person name="Kennedy R.C."/>
            <person name="Koo H."/>
            <person name="Kravitz S."/>
            <person name="Kriventseva E.V."/>
            <person name="Kulp D."/>
            <person name="Labutti K."/>
            <person name="Lee E."/>
            <person name="Li S."/>
            <person name="Lovin D.D."/>
            <person name="Mao C."/>
            <person name="Mauceli E."/>
            <person name="Menck C.F."/>
            <person name="Miller J.R."/>
            <person name="Montgomery P."/>
            <person name="Mori A."/>
            <person name="Nascimento A.L."/>
            <person name="Naveira H.F."/>
            <person name="Nusbaum C."/>
            <person name="O'leary S."/>
            <person name="Orvis J."/>
            <person name="Pertea M."/>
            <person name="Quesneville H."/>
            <person name="Reidenbach K.R."/>
            <person name="Rogers Y.H."/>
            <person name="Roth C.W."/>
            <person name="Schneider J.R."/>
            <person name="Schatz M."/>
            <person name="Shumway M."/>
            <person name="Stanke M."/>
            <person name="Stinson E.O."/>
            <person name="Tubio J.M."/>
            <person name="Vanzee J.P."/>
            <person name="Verjovski-Almeida S."/>
            <person name="Werner D."/>
            <person name="White O."/>
            <person name="Wyder S."/>
            <person name="Zeng Q."/>
            <person name="Zhao Q."/>
            <person name="Zhao Y."/>
            <person name="Hill C.A."/>
            <person name="Raikhel A.S."/>
            <person name="Soares M.B."/>
            <person name="Knudson D.L."/>
            <person name="Lee N.H."/>
            <person name="Galagan J."/>
            <person name="Salzberg S.L."/>
            <person name="Paulsen I.T."/>
            <person name="Dimopoulos G."/>
            <person name="Collins F.H."/>
            <person name="Birren B."/>
            <person name="Fraser-Liggett C.M."/>
            <person name="Severson D.W."/>
        </authorList>
    </citation>
    <scope>NUCLEOTIDE SEQUENCE [LARGE SCALE GENOMIC DNA]</scope>
    <source>
        <strain evidence="2">Liverpool</strain>
    </source>
</reference>
<proteinExistence type="predicted"/>
<gene>
    <name evidence="2" type="ORF">AaeL_AAEL000676</name>
</gene>
<evidence type="ECO:0000313" key="2">
    <source>
        <dbReference type="EMBL" id="EAT48293.1"/>
    </source>
</evidence>
<reference evidence="2" key="3">
    <citation type="submission" date="2012-09" db="EMBL/GenBank/DDBJ databases">
        <authorList>
            <consortium name="VectorBase"/>
        </authorList>
    </citation>
    <scope>NUCLEOTIDE SEQUENCE</scope>
    <source>
        <strain evidence="2">Liverpool</strain>
    </source>
</reference>
<evidence type="ECO:0000313" key="3">
    <source>
        <dbReference type="Proteomes" id="UP000682892"/>
    </source>
</evidence>
<reference evidence="2" key="1">
    <citation type="submission" date="2005-10" db="EMBL/GenBank/DDBJ databases">
        <authorList>
            <person name="Loftus B.J."/>
            <person name="Nene V.M."/>
            <person name="Hannick L.I."/>
            <person name="Bidwell S."/>
            <person name="Haas B."/>
            <person name="Amedeo P."/>
            <person name="Orvis J."/>
            <person name="Wortman J.R."/>
            <person name="White O.R."/>
            <person name="Salzberg S."/>
            <person name="Shumway M."/>
            <person name="Koo H."/>
            <person name="Zhao Y."/>
            <person name="Holmes M."/>
            <person name="Miller J."/>
            <person name="Schatz M."/>
            <person name="Pop M."/>
            <person name="Pai G."/>
            <person name="Utterback T."/>
            <person name="Rogers Y.-H."/>
            <person name="Kravitz S."/>
            <person name="Fraser C.M."/>
        </authorList>
    </citation>
    <scope>NUCLEOTIDE SEQUENCE</scope>
    <source>
        <strain evidence="2">Liverpool</strain>
    </source>
</reference>
<feature type="non-terminal residue" evidence="2">
    <location>
        <position position="1"/>
    </location>
</feature>
<feature type="compositionally biased region" description="Basic and acidic residues" evidence="1">
    <location>
        <begin position="67"/>
        <end position="81"/>
    </location>
</feature>
<organism evidence="2 3">
    <name type="scientific">Aedes aegypti</name>
    <name type="common">Yellowfever mosquito</name>
    <name type="synonym">Culex aegypti</name>
    <dbReference type="NCBI Taxonomy" id="7159"/>
    <lineage>
        <taxon>Eukaryota</taxon>
        <taxon>Metazoa</taxon>
        <taxon>Ecdysozoa</taxon>
        <taxon>Arthropoda</taxon>
        <taxon>Hexapoda</taxon>
        <taxon>Insecta</taxon>
        <taxon>Pterygota</taxon>
        <taxon>Neoptera</taxon>
        <taxon>Endopterygota</taxon>
        <taxon>Diptera</taxon>
        <taxon>Nematocera</taxon>
        <taxon>Culicoidea</taxon>
        <taxon>Culicidae</taxon>
        <taxon>Culicinae</taxon>
        <taxon>Aedini</taxon>
        <taxon>Aedes</taxon>
        <taxon>Stegomyia</taxon>
    </lineage>
</organism>
<dbReference type="AlphaFoldDB" id="Q17NM1"/>
<sequence length="81" mass="9350">FLPRLEHEAFGRTVNVGTKKLTRNRKSAQKKECRHLGVVERKKTTPRKTKEQEARKVVCGDNLPLREGNKQTEDGLRPPEE</sequence>
<dbReference type="Proteomes" id="UP000682892">
    <property type="component" value="Chromosome 3"/>
</dbReference>
<feature type="compositionally biased region" description="Basic and acidic residues" evidence="1">
    <location>
        <begin position="41"/>
        <end position="58"/>
    </location>
</feature>